<evidence type="ECO:0000256" key="6">
    <source>
        <dbReference type="ARBA" id="ARBA00023136"/>
    </source>
</evidence>
<dbReference type="GO" id="GO:0005886">
    <property type="term" value="C:plasma membrane"/>
    <property type="evidence" value="ECO:0007669"/>
    <property type="project" value="UniProtKB-SubCell"/>
</dbReference>
<gene>
    <name evidence="9" type="ORF">BET01_13590</name>
</gene>
<dbReference type="EMBL" id="MCIA01000006">
    <property type="protein sequence ID" value="RKD33568.1"/>
    <property type="molecule type" value="Genomic_DNA"/>
</dbReference>
<feature type="transmembrane region" description="Helical" evidence="8">
    <location>
        <begin position="133"/>
        <end position="157"/>
    </location>
</feature>
<comment type="caution">
    <text evidence="9">The sequence shown here is derived from an EMBL/GenBank/DDBJ whole genome shotgun (WGS) entry which is preliminary data.</text>
</comment>
<dbReference type="InterPro" id="IPR024194">
    <property type="entry name" value="Ac/AlaTfrase_AlgI/DltB"/>
</dbReference>
<proteinExistence type="inferred from homology"/>
<dbReference type="Proteomes" id="UP000284277">
    <property type="component" value="Unassembled WGS sequence"/>
</dbReference>
<evidence type="ECO:0000256" key="5">
    <source>
        <dbReference type="ARBA" id="ARBA00022989"/>
    </source>
</evidence>
<feature type="transmembrane region" description="Helical" evidence="8">
    <location>
        <begin position="364"/>
        <end position="382"/>
    </location>
</feature>
<evidence type="ECO:0000256" key="7">
    <source>
        <dbReference type="PIRNR" id="PIRNR016636"/>
    </source>
</evidence>
<keyword evidence="7 9" id="KW-0012">Acyltransferase</keyword>
<organism evidence="9 10">
    <name type="scientific">Lacrimispora algidixylanolytica</name>
    <dbReference type="NCBI Taxonomy" id="94868"/>
    <lineage>
        <taxon>Bacteria</taxon>
        <taxon>Bacillati</taxon>
        <taxon>Bacillota</taxon>
        <taxon>Clostridia</taxon>
        <taxon>Lachnospirales</taxon>
        <taxon>Lachnospiraceae</taxon>
        <taxon>Lacrimispora</taxon>
    </lineage>
</organism>
<feature type="transmembrane region" description="Helical" evidence="8">
    <location>
        <begin position="497"/>
        <end position="514"/>
    </location>
</feature>
<dbReference type="Pfam" id="PF03062">
    <property type="entry name" value="MBOAT"/>
    <property type="match status" value="1"/>
</dbReference>
<keyword evidence="5 8" id="KW-1133">Transmembrane helix</keyword>
<feature type="transmembrane region" description="Helical" evidence="8">
    <location>
        <begin position="456"/>
        <end position="477"/>
    </location>
</feature>
<feature type="transmembrane region" description="Helical" evidence="8">
    <location>
        <begin position="7"/>
        <end position="23"/>
    </location>
</feature>
<name>A0A419T850_9FIRM</name>
<sequence length="527" mass="60385">MTYNSPLYLFAFFPLVLAAYYISPQRHRSRVLLLASYIFFYSISGKLLIYLLLSTLLIHHTGLWLDHCRSEEKKELAVTQDKKASKAVFAKKRRHILWFGIGFQLGILLLLKYSNFFVSNLNDVMNLFSLKSILPATHFVVPIGISFYTLQAVSYLVDVYYEKIKPDDNLERLALYLAFFPTLMEGPISRYSQVAESLYEGKQIQYKNLTYGLQRILWGLFKKLIIADRLNPLVESIFNTPGNYSGITIIIGAVLYTFQLYADFSGCIDMTIGAGEILGVTIPENFRQPFFAKTASEFWRRWHITLGTWLKDYVFYPISLTKFGKKLGKKSREKFGKHLGQVLSTSLPLFGVWMANGFWHGTGWHYIFFGMYYLAIILFENLTEPAVVTLTNALHINRERIPYRIFQTVKLLIIVFIGELFFAARSLSQGFQMFASIFTGFNWSVLTDGSLLKLGVSIQDFFAVFFGLVTLLIVGVIHERGISIRDRISTWRMPARFGFLYAAIIVVLILGAYGEGYLPVKLIYAGF</sequence>
<comment type="similarity">
    <text evidence="2 7">Belongs to the membrane-bound acyltransferase family.</text>
</comment>
<keyword evidence="6 7" id="KW-0472">Membrane</keyword>
<evidence type="ECO:0000256" key="2">
    <source>
        <dbReference type="ARBA" id="ARBA00010323"/>
    </source>
</evidence>
<accession>A0A419T850</accession>
<reference evidence="9 10" key="1">
    <citation type="submission" date="2016-08" db="EMBL/GenBank/DDBJ databases">
        <title>A new outlook on sporulation: Clostridium algidixylanolyticum.</title>
        <authorList>
            <person name="Poppleton D.I."/>
            <person name="Gribaldo S."/>
        </authorList>
    </citation>
    <scope>NUCLEOTIDE SEQUENCE [LARGE SCALE GENOMIC DNA]</scope>
    <source>
        <strain evidence="9 10">SPL73</strain>
    </source>
</reference>
<dbReference type="InterPro" id="IPR004299">
    <property type="entry name" value="MBOAT_fam"/>
</dbReference>
<comment type="subcellular location">
    <subcellularLocation>
        <location evidence="1">Cell membrane</location>
        <topology evidence="1">Multi-pass membrane protein</topology>
    </subcellularLocation>
</comment>
<evidence type="ECO:0000313" key="9">
    <source>
        <dbReference type="EMBL" id="RKD33568.1"/>
    </source>
</evidence>
<protein>
    <submittedName>
        <fullName evidence="9">Acyltransferase</fullName>
    </submittedName>
</protein>
<feature type="transmembrane region" description="Helical" evidence="8">
    <location>
        <begin position="339"/>
        <end position="358"/>
    </location>
</feature>
<dbReference type="OrthoDB" id="9805788at2"/>
<dbReference type="GO" id="GO:0016746">
    <property type="term" value="F:acyltransferase activity"/>
    <property type="evidence" value="ECO:0007669"/>
    <property type="project" value="UniProtKB-KW"/>
</dbReference>
<keyword evidence="7 9" id="KW-0808">Transferase</keyword>
<evidence type="ECO:0000256" key="1">
    <source>
        <dbReference type="ARBA" id="ARBA00004651"/>
    </source>
</evidence>
<dbReference type="PIRSF" id="PIRSF500217">
    <property type="entry name" value="AlgI"/>
    <property type="match status" value="1"/>
</dbReference>
<feature type="transmembrane region" description="Helical" evidence="8">
    <location>
        <begin position="403"/>
        <end position="424"/>
    </location>
</feature>
<keyword evidence="3 7" id="KW-1003">Cell membrane</keyword>
<evidence type="ECO:0000256" key="8">
    <source>
        <dbReference type="SAM" id="Phobius"/>
    </source>
</evidence>
<keyword evidence="10" id="KW-1185">Reference proteome</keyword>
<dbReference type="PANTHER" id="PTHR13285">
    <property type="entry name" value="ACYLTRANSFERASE"/>
    <property type="match status" value="1"/>
</dbReference>
<dbReference type="PIRSF" id="PIRSF016636">
    <property type="entry name" value="AlgI_DltB"/>
    <property type="match status" value="1"/>
</dbReference>
<keyword evidence="4 8" id="KW-0812">Transmembrane</keyword>
<evidence type="ECO:0000256" key="4">
    <source>
        <dbReference type="ARBA" id="ARBA00022692"/>
    </source>
</evidence>
<dbReference type="GO" id="GO:0042121">
    <property type="term" value="P:alginic acid biosynthetic process"/>
    <property type="evidence" value="ECO:0007669"/>
    <property type="project" value="InterPro"/>
</dbReference>
<evidence type="ECO:0000256" key="3">
    <source>
        <dbReference type="ARBA" id="ARBA00022475"/>
    </source>
</evidence>
<dbReference type="InterPro" id="IPR051085">
    <property type="entry name" value="MB_O-acyltransferase"/>
</dbReference>
<dbReference type="RefSeq" id="WP_120195618.1">
    <property type="nucleotide sequence ID" value="NZ_MCIA01000006.1"/>
</dbReference>
<feature type="transmembrane region" description="Helical" evidence="8">
    <location>
        <begin position="29"/>
        <end position="53"/>
    </location>
</feature>
<evidence type="ECO:0000313" key="10">
    <source>
        <dbReference type="Proteomes" id="UP000284277"/>
    </source>
</evidence>
<dbReference type="AlphaFoldDB" id="A0A419T850"/>
<dbReference type="InterPro" id="IPR028362">
    <property type="entry name" value="AlgI"/>
</dbReference>
<dbReference type="PANTHER" id="PTHR13285:SF18">
    <property type="entry name" value="PROTEIN-CYSTEINE N-PALMITOYLTRANSFERASE RASP"/>
    <property type="match status" value="1"/>
</dbReference>
<feature type="transmembrane region" description="Helical" evidence="8">
    <location>
        <begin position="96"/>
        <end position="113"/>
    </location>
</feature>